<dbReference type="EMBL" id="BSNC01000004">
    <property type="protein sequence ID" value="GLP96180.1"/>
    <property type="molecule type" value="Genomic_DNA"/>
</dbReference>
<dbReference type="Pfam" id="PF17032">
    <property type="entry name" value="Zn_ribbon_15"/>
    <property type="match status" value="1"/>
</dbReference>
<dbReference type="Proteomes" id="UP001161422">
    <property type="component" value="Unassembled WGS sequence"/>
</dbReference>
<feature type="domain" description="Zinc-ribbon 15" evidence="1">
    <location>
        <begin position="21"/>
        <end position="69"/>
    </location>
</feature>
<dbReference type="RefSeq" id="WP_095505377.1">
    <property type="nucleotide sequence ID" value="NZ_BSNC01000004.1"/>
</dbReference>
<dbReference type="InterPro" id="IPR031493">
    <property type="entry name" value="Zinc_ribbon_15"/>
</dbReference>
<comment type="caution">
    <text evidence="2">The sequence shown here is derived from an EMBL/GenBank/DDBJ whole genome shotgun (WGS) entry which is preliminary data.</text>
</comment>
<evidence type="ECO:0000313" key="3">
    <source>
        <dbReference type="Proteomes" id="UP001161422"/>
    </source>
</evidence>
<evidence type="ECO:0000313" key="2">
    <source>
        <dbReference type="EMBL" id="GLP96180.1"/>
    </source>
</evidence>
<gene>
    <name evidence="2" type="ORF">GCM10007895_14860</name>
</gene>
<reference evidence="2" key="1">
    <citation type="journal article" date="2014" name="Int. J. Syst. Evol. Microbiol.">
        <title>Complete genome sequence of Corynebacterium casei LMG S-19264T (=DSM 44701T), isolated from a smear-ripened cheese.</title>
        <authorList>
            <consortium name="US DOE Joint Genome Institute (JGI-PGF)"/>
            <person name="Walter F."/>
            <person name="Albersmeier A."/>
            <person name="Kalinowski J."/>
            <person name="Ruckert C."/>
        </authorList>
    </citation>
    <scope>NUCLEOTIDE SEQUENCE</scope>
    <source>
        <strain evidence="2">NBRC 101628</strain>
    </source>
</reference>
<name>A0AA37RVK2_9GAMM</name>
<keyword evidence="3" id="KW-1185">Reference proteome</keyword>
<accession>A0AA37RVK2</accession>
<dbReference type="AlphaFoldDB" id="A0AA37RVK2"/>
<evidence type="ECO:0000259" key="1">
    <source>
        <dbReference type="Pfam" id="PF17032"/>
    </source>
</evidence>
<reference evidence="2" key="2">
    <citation type="submission" date="2023-01" db="EMBL/GenBank/DDBJ databases">
        <title>Draft genome sequence of Paraferrimonas sedimenticola strain NBRC 101628.</title>
        <authorList>
            <person name="Sun Q."/>
            <person name="Mori K."/>
        </authorList>
    </citation>
    <scope>NUCLEOTIDE SEQUENCE</scope>
    <source>
        <strain evidence="2">NBRC 101628</strain>
    </source>
</reference>
<sequence>MLFLLGEKIVSKTEPVGTFDCPICKGSKRVLKVEDKSYFTLFLIRTFPLDTVAEYTHCEGCGHAFASKDASEPSYFEPLKTIIAYLVAGFGLEENIETVSAIYTVSTGKDISRQELYSAMAAIQQNNQLHEDLKQDAKSLSWVDKVSMIEAAYLVVFTAGEVNYEERLQVNLLANALGIGIEGVNEIIKGLQSRQYKGFSAGQMQG</sequence>
<organism evidence="2 3">
    <name type="scientific">Paraferrimonas sedimenticola</name>
    <dbReference type="NCBI Taxonomy" id="375674"/>
    <lineage>
        <taxon>Bacteria</taxon>
        <taxon>Pseudomonadati</taxon>
        <taxon>Pseudomonadota</taxon>
        <taxon>Gammaproteobacteria</taxon>
        <taxon>Alteromonadales</taxon>
        <taxon>Ferrimonadaceae</taxon>
        <taxon>Paraferrimonas</taxon>
    </lineage>
</organism>
<proteinExistence type="predicted"/>
<protein>
    <recommendedName>
        <fullName evidence="1">Zinc-ribbon 15 domain-containing protein</fullName>
    </recommendedName>
</protein>